<dbReference type="EMBL" id="POSP01000003">
    <property type="protein sequence ID" value="PND36892.1"/>
    <property type="molecule type" value="Genomic_DNA"/>
</dbReference>
<feature type="signal peptide" evidence="3">
    <location>
        <begin position="1"/>
        <end position="31"/>
    </location>
</feature>
<proteinExistence type="predicted"/>
<organism evidence="5 6">
    <name type="scientific">Kinneretia aquatilis</name>
    <dbReference type="NCBI Taxonomy" id="2070761"/>
    <lineage>
        <taxon>Bacteria</taxon>
        <taxon>Pseudomonadati</taxon>
        <taxon>Pseudomonadota</taxon>
        <taxon>Betaproteobacteria</taxon>
        <taxon>Burkholderiales</taxon>
        <taxon>Sphaerotilaceae</taxon>
        <taxon>Roseateles</taxon>
    </lineage>
</organism>
<feature type="domain" description="PA" evidence="4">
    <location>
        <begin position="314"/>
        <end position="392"/>
    </location>
</feature>
<sequence>MSTNKFIGGKFATGALLIAAGLLGASLQAQAAAIITINNMNAPGVGFNDPTPVDPVGGNTGTTLGEQRLIAFTHAANIWGATLTSNQPIVINAQFTDLACTATSATLGSAGATSIFRNFPNAPKANTWYSYALANKIAGAYQGTAGAAQINANFNAKLGKTGCLDGTFFYLGLDSNHGTNIDFVVTLLHEMGHGVGFQTFTNGSTGAQNGGFPAIWDHYLMGTATGKLWKDMTNAERQASALSGDKLVWTGPLTNAAAPQVLRAGVPALNVSGSQAGATAGAHPVGEASFGPALTATPITGAIMPVVTATGALDLACEPVTGLNAIAVRNNIALVSRGTCGFTVKVKNLQNAGAKAVLVADNAPGTVTGLGGSDPTVTIPSVRITQADGAALLAALSKRTRTTSAVYASLALDMTRYAGTDAAGRLLMFAPNPFQGGSSVSHFDTSATRNLLMEPAISADLTQSPMVPQDLTFKLLQDIGW</sequence>
<dbReference type="PANTHER" id="PTHR22702">
    <property type="entry name" value="PROTEASE-ASSOCIATED DOMAIN-CONTAINING PROTEIN"/>
    <property type="match status" value="1"/>
</dbReference>
<dbReference type="OrthoDB" id="614750at2"/>
<evidence type="ECO:0000259" key="4">
    <source>
        <dbReference type="Pfam" id="PF02225"/>
    </source>
</evidence>
<evidence type="ECO:0000256" key="3">
    <source>
        <dbReference type="SAM" id="SignalP"/>
    </source>
</evidence>
<evidence type="ECO:0000313" key="6">
    <source>
        <dbReference type="Proteomes" id="UP000235916"/>
    </source>
</evidence>
<dbReference type="InterPro" id="IPR046450">
    <property type="entry name" value="PA_dom_sf"/>
</dbReference>
<evidence type="ECO:0000256" key="1">
    <source>
        <dbReference type="ARBA" id="ARBA00022729"/>
    </source>
</evidence>
<dbReference type="InterPro" id="IPR003137">
    <property type="entry name" value="PA_domain"/>
</dbReference>
<keyword evidence="2" id="KW-0325">Glycoprotein</keyword>
<feature type="chain" id="PRO_5014841276" evidence="3">
    <location>
        <begin position="32"/>
        <end position="481"/>
    </location>
</feature>
<gene>
    <name evidence="5" type="ORF">C1O66_04620</name>
</gene>
<reference evidence="5 6" key="1">
    <citation type="submission" date="2018-01" db="EMBL/GenBank/DDBJ databases">
        <title>Draft genome sequence of Paucibacter aquatile CR182 isolated from freshwater of the Nakdong River.</title>
        <authorList>
            <person name="Choi A."/>
            <person name="Chung E.J."/>
        </authorList>
    </citation>
    <scope>NUCLEOTIDE SEQUENCE [LARGE SCALE GENOMIC DNA]</scope>
    <source>
        <strain evidence="5 6">CR182</strain>
    </source>
</reference>
<dbReference type="CDD" id="cd04818">
    <property type="entry name" value="PA_subtilisin_1"/>
    <property type="match status" value="1"/>
</dbReference>
<dbReference type="Proteomes" id="UP000235916">
    <property type="component" value="Unassembled WGS sequence"/>
</dbReference>
<accession>A0A2N8KTZ4</accession>
<dbReference type="Pfam" id="PF02225">
    <property type="entry name" value="PA"/>
    <property type="match status" value="1"/>
</dbReference>
<dbReference type="PANTHER" id="PTHR22702:SF1">
    <property type="entry name" value="PROTEASE-ASSOCIATED DOMAIN-CONTAINING PROTEIN 1"/>
    <property type="match status" value="1"/>
</dbReference>
<dbReference type="Gene3D" id="3.50.30.30">
    <property type="match status" value="1"/>
</dbReference>
<evidence type="ECO:0000313" key="5">
    <source>
        <dbReference type="EMBL" id="PND36892.1"/>
    </source>
</evidence>
<protein>
    <submittedName>
        <fullName evidence="5">Peptidase</fullName>
    </submittedName>
</protein>
<keyword evidence="6" id="KW-1185">Reference proteome</keyword>
<name>A0A2N8KTZ4_9BURK</name>
<comment type="caution">
    <text evidence="5">The sequence shown here is derived from an EMBL/GenBank/DDBJ whole genome shotgun (WGS) entry which is preliminary data.</text>
</comment>
<evidence type="ECO:0000256" key="2">
    <source>
        <dbReference type="ARBA" id="ARBA00023180"/>
    </source>
</evidence>
<dbReference type="AlphaFoldDB" id="A0A2N8KTZ4"/>
<dbReference type="SUPFAM" id="SSF52025">
    <property type="entry name" value="PA domain"/>
    <property type="match status" value="1"/>
</dbReference>
<keyword evidence="1 3" id="KW-0732">Signal</keyword>
<dbReference type="RefSeq" id="WP_102766814.1">
    <property type="nucleotide sequence ID" value="NZ_CP124551.1"/>
</dbReference>